<feature type="active site" description="Proton donor" evidence="7">
    <location>
        <position position="556"/>
    </location>
</feature>
<dbReference type="Gene3D" id="2.60.40.1180">
    <property type="entry name" value="Golgi alpha-mannosidase II"/>
    <property type="match status" value="1"/>
</dbReference>
<dbReference type="PIRSF" id="PIRSF005536">
    <property type="entry name" value="Agal"/>
    <property type="match status" value="1"/>
</dbReference>
<dbReference type="Gene3D" id="2.70.98.60">
    <property type="entry name" value="alpha-galactosidase from lactobacil brevis"/>
    <property type="match status" value="1"/>
</dbReference>
<dbReference type="InterPro" id="IPR000111">
    <property type="entry name" value="Glyco_hydro_27/36_CS"/>
</dbReference>
<dbReference type="EC" id="3.2.1.22" evidence="3 6"/>
<name>A0A5B8TIA6_9LACO</name>
<evidence type="ECO:0000256" key="1">
    <source>
        <dbReference type="ARBA" id="ARBA00001255"/>
    </source>
</evidence>
<dbReference type="RefSeq" id="WP_146988872.1">
    <property type="nucleotide sequence ID" value="NZ_CP042392.1"/>
</dbReference>
<dbReference type="GO" id="GO:0004557">
    <property type="term" value="F:alpha-galactosidase activity"/>
    <property type="evidence" value="ECO:0007669"/>
    <property type="project" value="UniProtKB-UniRule"/>
</dbReference>
<evidence type="ECO:0000313" key="10">
    <source>
        <dbReference type="EMBL" id="QEA52846.1"/>
    </source>
</evidence>
<dbReference type="FunFam" id="3.20.20.70:FF:000118">
    <property type="entry name" value="Alpha-galactosidase"/>
    <property type="match status" value="1"/>
</dbReference>
<dbReference type="PANTHER" id="PTHR43053">
    <property type="entry name" value="GLYCOSIDASE FAMILY 31"/>
    <property type="match status" value="1"/>
</dbReference>
<dbReference type="InterPro" id="IPR031704">
    <property type="entry name" value="Glyco_hydro_36_N"/>
</dbReference>
<dbReference type="InterPro" id="IPR013780">
    <property type="entry name" value="Glyco_hydro_b"/>
</dbReference>
<evidence type="ECO:0000256" key="7">
    <source>
        <dbReference type="PIRSR" id="PIRSR005536-1"/>
    </source>
</evidence>
<dbReference type="PROSITE" id="PS00512">
    <property type="entry name" value="ALPHA_GALACTOSIDASE"/>
    <property type="match status" value="1"/>
</dbReference>
<reference evidence="10 11" key="1">
    <citation type="submission" date="2019-06" db="EMBL/GenBank/DDBJ databases">
        <title>Genome analyses of bacteria isolated from kimchi.</title>
        <authorList>
            <person name="Lee S."/>
            <person name="Ahn S."/>
            <person name="Roh S."/>
        </authorList>
    </citation>
    <scope>NUCLEOTIDE SEQUENCE [LARGE SCALE GENOMIC DNA]</scope>
    <source>
        <strain evidence="10 11">CBA3616</strain>
    </source>
</reference>
<dbReference type="InterPro" id="IPR017853">
    <property type="entry name" value="GH"/>
</dbReference>
<dbReference type="InterPro" id="IPR013785">
    <property type="entry name" value="Aldolase_TIM"/>
</dbReference>
<evidence type="ECO:0000256" key="3">
    <source>
        <dbReference type="ARBA" id="ARBA00012755"/>
    </source>
</evidence>
<evidence type="ECO:0000256" key="4">
    <source>
        <dbReference type="ARBA" id="ARBA00022801"/>
    </source>
</evidence>
<dbReference type="Gene3D" id="3.20.20.70">
    <property type="entry name" value="Aldolase class I"/>
    <property type="match status" value="1"/>
</dbReference>
<organism evidence="10 11">
    <name type="scientific">Loigolactobacillus coryniformis</name>
    <dbReference type="NCBI Taxonomy" id="1610"/>
    <lineage>
        <taxon>Bacteria</taxon>
        <taxon>Bacillati</taxon>
        <taxon>Bacillota</taxon>
        <taxon>Bacilli</taxon>
        <taxon>Lactobacillales</taxon>
        <taxon>Lactobacillaceae</taxon>
        <taxon>Loigolactobacillus</taxon>
    </lineage>
</organism>
<dbReference type="PANTHER" id="PTHR43053:SF3">
    <property type="entry name" value="ALPHA-GALACTOSIDASE C-RELATED"/>
    <property type="match status" value="1"/>
</dbReference>
<dbReference type="InterPro" id="IPR031705">
    <property type="entry name" value="Glyco_hydro_36_C"/>
</dbReference>
<dbReference type="GO" id="GO:0016052">
    <property type="term" value="P:carbohydrate catabolic process"/>
    <property type="evidence" value="ECO:0007669"/>
    <property type="project" value="InterPro"/>
</dbReference>
<protein>
    <recommendedName>
        <fullName evidence="3 6">Alpha-galactosidase</fullName>
        <ecNumber evidence="3 6">3.2.1.22</ecNumber>
    </recommendedName>
</protein>
<evidence type="ECO:0000259" key="9">
    <source>
        <dbReference type="Pfam" id="PF16875"/>
    </source>
</evidence>
<evidence type="ECO:0000259" key="8">
    <source>
        <dbReference type="Pfam" id="PF16874"/>
    </source>
</evidence>
<dbReference type="CDD" id="cd14791">
    <property type="entry name" value="GH36"/>
    <property type="match status" value="1"/>
</dbReference>
<dbReference type="Pfam" id="PF16874">
    <property type="entry name" value="Glyco_hydro_36C"/>
    <property type="match status" value="1"/>
</dbReference>
<proteinExistence type="inferred from homology"/>
<dbReference type="InterPro" id="IPR002252">
    <property type="entry name" value="Glyco_hydro_36"/>
</dbReference>
<dbReference type="EMBL" id="CP042392">
    <property type="protein sequence ID" value="QEA52846.1"/>
    <property type="molecule type" value="Genomic_DNA"/>
</dbReference>
<feature type="domain" description="Glycosyl hydrolase family 36 C-terminal" evidence="8">
    <location>
        <begin position="656"/>
        <end position="733"/>
    </location>
</feature>
<comment type="catalytic activity">
    <reaction evidence="1 6">
        <text>Hydrolysis of terminal, non-reducing alpha-D-galactose residues in alpha-D-galactosides, including galactose oligosaccharides, galactomannans and galactolipids.</text>
        <dbReference type="EC" id="3.2.1.22"/>
    </reaction>
</comment>
<sequence length="736" mass="83920">MNSTVTEQLIDFNEKQRVFHLHNNLISYIFSIEKGGFLSHLYFGKRVRNYHGQLKNPQRDRGFSDNLPGTQDRTYSLDFLLQEYSSQGDGDFRKPAAVIRQANGSQSTFFVYRAHTISSGKPKLEGLPAAYLLDGSEAQTLTVTLEDELSHVELELMYTIYRDRPVIARSVKLTNKGTTTINVEKLASLQLDLPADRKQVISLPGAHMNERHLERENVNFGVKSFSSRRGTTSHQMNNFIALCDPNTDEFTGDVYGFSLVYSGNHKEEVEKDPYGAIRILVGINDEQFDWQVKSKQSFQTPEVLLTYSDNGFNGLSHTLHKLLRERVARGKFQYALRPILVNNWEATFMDFNEDKLKPLVAEAKQLGLEMFVLDDGWFGHRDDDRSSLGDWQVFQKKFPAGLKRFADYVHTNHLKFGLWFEPEMISIDSELYRQHPDYMLQVPGRQPSPSRDQYVLDIGREAVRENIHDQISQLLDSCPIDYIKWDMNRHLTDIYSKALPAERQGETFHRYVLGLYKLLEELTTEYPNILFEGCSGGGGRFDAGLLYYMPQSWTSDNTDAVARMQIQYGTSLAYPVSSMAAHVSVSPNQQTGRTTSLQTRGAVAMSGVFGYELDLTQLTVAEKTVVKKQVSLYKKIRPIIQYGTFIRLLDPSKGNHCAWMFVATDKSVAVVFSFKLLAEAQPDFKRLKLAGLDPQKDYQNTTSGEIFGGDELMNTGFYESIQPGDFNSQMYYFKLV</sequence>
<dbReference type="Pfam" id="PF02065">
    <property type="entry name" value="Melibiase"/>
    <property type="match status" value="1"/>
</dbReference>
<gene>
    <name evidence="10" type="ORF">FGL77_05710</name>
</gene>
<dbReference type="Proteomes" id="UP000321772">
    <property type="component" value="Chromosome"/>
</dbReference>
<dbReference type="InterPro" id="IPR038417">
    <property type="entry name" value="Alpga-gal_N_sf"/>
</dbReference>
<accession>A0A5B8TIA6</accession>
<keyword evidence="5 6" id="KW-0326">Glycosidase</keyword>
<dbReference type="PRINTS" id="PR00743">
    <property type="entry name" value="GLHYDRLASE36"/>
</dbReference>
<dbReference type="Pfam" id="PF16875">
    <property type="entry name" value="Glyco_hydro_36N"/>
    <property type="match status" value="1"/>
</dbReference>
<keyword evidence="4 6" id="KW-0378">Hydrolase</keyword>
<evidence type="ECO:0000256" key="2">
    <source>
        <dbReference type="ARBA" id="ARBA00006202"/>
    </source>
</evidence>
<evidence type="ECO:0000256" key="5">
    <source>
        <dbReference type="ARBA" id="ARBA00023295"/>
    </source>
</evidence>
<dbReference type="SUPFAM" id="SSF51445">
    <property type="entry name" value="(Trans)glycosidases"/>
    <property type="match status" value="1"/>
</dbReference>
<dbReference type="InterPro" id="IPR050985">
    <property type="entry name" value="Alpha-glycosidase_related"/>
</dbReference>
<feature type="domain" description="Glycosyl hydrolase family 36 N-terminal" evidence="9">
    <location>
        <begin position="36"/>
        <end position="292"/>
    </location>
</feature>
<evidence type="ECO:0000313" key="11">
    <source>
        <dbReference type="Proteomes" id="UP000321772"/>
    </source>
</evidence>
<comment type="similarity">
    <text evidence="2">Belongs to the glycosyl hydrolase 36 family.</text>
</comment>
<dbReference type="AlphaFoldDB" id="A0A5B8TIA6"/>
<evidence type="ECO:0000256" key="6">
    <source>
        <dbReference type="PIRNR" id="PIRNR005536"/>
    </source>
</evidence>
<feature type="active site" description="Nucleophile" evidence="7">
    <location>
        <position position="486"/>
    </location>
</feature>